<protein>
    <submittedName>
        <fullName evidence="2">Uncharacterized protein</fullName>
    </submittedName>
</protein>
<sequence>MYLAQLRIRWYKQSRAGRRAGLDEIYLSLSAYTRQTPFRLVCASPAITHRTAASSSMEHANSSSDVEESSNGGMLGDSMFHASQTRNMSADESASLARKLYNEGRPVFTREMFEDAQRQIDELKSGPAPHFTMLSVIGMDGKRYPNPWGTCVIDDEGDV</sequence>
<keyword evidence="3" id="KW-1185">Reference proteome</keyword>
<dbReference type="AlphaFoldDB" id="A0A9Q8QNS3"/>
<dbReference type="OrthoDB" id="5230585at2759"/>
<organism evidence="2 3">
    <name type="scientific">Purpureocillium takamizusanense</name>
    <dbReference type="NCBI Taxonomy" id="2060973"/>
    <lineage>
        <taxon>Eukaryota</taxon>
        <taxon>Fungi</taxon>
        <taxon>Dikarya</taxon>
        <taxon>Ascomycota</taxon>
        <taxon>Pezizomycotina</taxon>
        <taxon>Sordariomycetes</taxon>
        <taxon>Hypocreomycetidae</taxon>
        <taxon>Hypocreales</taxon>
        <taxon>Ophiocordycipitaceae</taxon>
        <taxon>Purpureocillium</taxon>
    </lineage>
</organism>
<evidence type="ECO:0000313" key="3">
    <source>
        <dbReference type="Proteomes" id="UP000829364"/>
    </source>
</evidence>
<reference evidence="2" key="1">
    <citation type="submission" date="2021-11" db="EMBL/GenBank/DDBJ databases">
        <title>Purpureocillium_takamizusanense_genome.</title>
        <authorList>
            <person name="Nguyen N.-H."/>
        </authorList>
    </citation>
    <scope>NUCLEOTIDE SEQUENCE</scope>
    <source>
        <strain evidence="2">PT3</strain>
    </source>
</reference>
<evidence type="ECO:0000256" key="1">
    <source>
        <dbReference type="SAM" id="MobiDB-lite"/>
    </source>
</evidence>
<dbReference type="RefSeq" id="XP_047846083.1">
    <property type="nucleotide sequence ID" value="XM_047990077.1"/>
</dbReference>
<dbReference type="KEGG" id="ptkz:JDV02_008474"/>
<feature type="compositionally biased region" description="Low complexity" evidence="1">
    <location>
        <begin position="52"/>
        <end position="64"/>
    </location>
</feature>
<evidence type="ECO:0000313" key="2">
    <source>
        <dbReference type="EMBL" id="UNI22602.1"/>
    </source>
</evidence>
<name>A0A9Q8QNS3_9HYPO</name>
<feature type="region of interest" description="Disordered" evidence="1">
    <location>
        <begin position="52"/>
        <end position="72"/>
    </location>
</feature>
<gene>
    <name evidence="2" type="ORF">JDV02_008474</name>
</gene>
<accession>A0A9Q8QNS3</accession>
<dbReference type="EMBL" id="CP086361">
    <property type="protein sequence ID" value="UNI22602.1"/>
    <property type="molecule type" value="Genomic_DNA"/>
</dbReference>
<dbReference type="Proteomes" id="UP000829364">
    <property type="component" value="Chromosome 8"/>
</dbReference>
<dbReference type="GeneID" id="72070420"/>
<proteinExistence type="predicted"/>